<comment type="caution">
    <text evidence="1">The sequence shown here is derived from an EMBL/GenBank/DDBJ whole genome shotgun (WGS) entry which is preliminary data.</text>
</comment>
<organism evidence="1 2">
    <name type="scientific">Rhynocoris fuscipes</name>
    <dbReference type="NCBI Taxonomy" id="488301"/>
    <lineage>
        <taxon>Eukaryota</taxon>
        <taxon>Metazoa</taxon>
        <taxon>Ecdysozoa</taxon>
        <taxon>Arthropoda</taxon>
        <taxon>Hexapoda</taxon>
        <taxon>Insecta</taxon>
        <taxon>Pterygota</taxon>
        <taxon>Neoptera</taxon>
        <taxon>Paraneoptera</taxon>
        <taxon>Hemiptera</taxon>
        <taxon>Heteroptera</taxon>
        <taxon>Panheteroptera</taxon>
        <taxon>Cimicomorpha</taxon>
        <taxon>Reduviidae</taxon>
        <taxon>Harpactorinae</taxon>
        <taxon>Harpactorini</taxon>
        <taxon>Rhynocoris</taxon>
    </lineage>
</organism>
<protein>
    <submittedName>
        <fullName evidence="1">Uncharacterized protein</fullName>
    </submittedName>
</protein>
<accession>A0AAW1DQA7</accession>
<name>A0AAW1DQA7_9HEMI</name>
<sequence length="387" mass="44091">MDEPSNNVTSQSSLMKTVADIENKISKENLSGDYCPEYLQENLEAEFKGVHNLVITKLDKKELLLPKISSDLKKNALAIITAVLITNDVNFDTTNDEVTLSLYCGLHTIYLEFINVPAIAHYLLKLGYKVEEVSIEEWTSWVALRNKTLTNIVAHYFHENEDTLLRLAWTLLGPILCLLGHRPNESNIMYWGAKILRTISIATDLPIEFHSSLFYPSINFCKVLPSILDNICEIRRHMFYTVYNRASSIPSLPGTVCRLVVELLRGVGLLDFILIDHFLLIQNPFSLLLNSVAKRAPELLKAYEKFMQYGHLAPWCSILASPEDLKVFNEPEVKYVAAIARGIAVEKGLLLLENYHPFKENQDIINTVEKAVKLQETIRVEKTEREK</sequence>
<gene>
    <name evidence="1" type="ORF">O3M35_001245</name>
</gene>
<proteinExistence type="predicted"/>
<dbReference type="Proteomes" id="UP001461498">
    <property type="component" value="Unassembled WGS sequence"/>
</dbReference>
<dbReference type="AlphaFoldDB" id="A0AAW1DQA7"/>
<dbReference type="EMBL" id="JAPXFL010000001">
    <property type="protein sequence ID" value="KAK9512941.1"/>
    <property type="molecule type" value="Genomic_DNA"/>
</dbReference>
<reference evidence="1 2" key="1">
    <citation type="submission" date="2022-12" db="EMBL/GenBank/DDBJ databases">
        <title>Chromosome-level genome assembly of true bugs.</title>
        <authorList>
            <person name="Ma L."/>
            <person name="Li H."/>
        </authorList>
    </citation>
    <scope>NUCLEOTIDE SEQUENCE [LARGE SCALE GENOMIC DNA]</scope>
    <source>
        <strain evidence="1">Lab_2022b</strain>
    </source>
</reference>
<evidence type="ECO:0000313" key="1">
    <source>
        <dbReference type="EMBL" id="KAK9512941.1"/>
    </source>
</evidence>
<evidence type="ECO:0000313" key="2">
    <source>
        <dbReference type="Proteomes" id="UP001461498"/>
    </source>
</evidence>
<keyword evidence="2" id="KW-1185">Reference proteome</keyword>